<dbReference type="AlphaFoldDB" id="A0A9N9XNV0"/>
<keyword evidence="3" id="KW-0539">Nucleus</keyword>
<dbReference type="PRINTS" id="PR02064">
    <property type="entry name" value="DONSON"/>
</dbReference>
<evidence type="ECO:0000256" key="3">
    <source>
        <dbReference type="ARBA" id="ARBA00023242"/>
    </source>
</evidence>
<dbReference type="PANTHER" id="PTHR12972:SF0">
    <property type="entry name" value="PROTEIN DOWNSTREAM NEIGHBOR OF SON"/>
    <property type="match status" value="1"/>
</dbReference>
<evidence type="ECO:0000256" key="4">
    <source>
        <dbReference type="ARBA" id="ARBA00025806"/>
    </source>
</evidence>
<reference evidence="6" key="1">
    <citation type="submission" date="2022-01" db="EMBL/GenBank/DDBJ databases">
        <authorList>
            <person name="King R."/>
        </authorList>
    </citation>
    <scope>NUCLEOTIDE SEQUENCE</scope>
</reference>
<gene>
    <name evidence="6" type="ORF">PHYEVI_LOCUS7793</name>
</gene>
<comment type="similarity">
    <text evidence="4">Belongs to the DONSON family.</text>
</comment>
<dbReference type="Proteomes" id="UP001153712">
    <property type="component" value="Chromosome 4"/>
</dbReference>
<dbReference type="EMBL" id="OU900097">
    <property type="protein sequence ID" value="CAG9861454.1"/>
    <property type="molecule type" value="Genomic_DNA"/>
</dbReference>
<keyword evidence="2" id="KW-0217">Developmental protein</keyword>
<keyword evidence="7" id="KW-1185">Reference proteome</keyword>
<evidence type="ECO:0000256" key="5">
    <source>
        <dbReference type="SAM" id="MobiDB-lite"/>
    </source>
</evidence>
<name>A0A9N9XNV0_PHYSR</name>
<dbReference type="GO" id="GO:0005634">
    <property type="term" value="C:nucleus"/>
    <property type="evidence" value="ECO:0007669"/>
    <property type="project" value="UniProtKB-SubCell"/>
</dbReference>
<evidence type="ECO:0000256" key="1">
    <source>
        <dbReference type="ARBA" id="ARBA00004123"/>
    </source>
</evidence>
<comment type="subcellular location">
    <subcellularLocation>
        <location evidence="1">Nucleus</location>
    </subcellularLocation>
</comment>
<protein>
    <submittedName>
        <fullName evidence="6">Uncharacterized protein</fullName>
    </submittedName>
</protein>
<feature type="compositionally biased region" description="Polar residues" evidence="5">
    <location>
        <begin position="310"/>
        <end position="319"/>
    </location>
</feature>
<dbReference type="InterPro" id="IPR024861">
    <property type="entry name" value="Donson"/>
</dbReference>
<sequence length="534" mass="60290">MPESPEKSNPPKWLHPSEVMKLHKLKQKKKALQARIKGNDQQPIANGVKRTFENAFTNQTSNNPFVKYTKKPKTDSSIFLDESTDQTLFKLLNLKQPAASPSPGGSFTSFSNILNRIDDCNRTDRVEIVKEQGKHRLPIDWTLKDKVRLISLKPLPWSQKLKISEEASGLTAFARCLGDDVENNLDSSSNAKFFQSCLYFIHPNLPWLQTFPRSSSKGRTVTNHVTKTMKETLHQSWCDSLRSLFQLVRTKQCPFFYACTNNYTVLFRAAGINSFTDIHVLVTPTTRGFRNLLKQEDIEYSMPLKRRSPSDSGYESPDTSIKDEEDVADDNWMKSMGINDDDIKQINYSQDKIVHKIECEVDNSEESLVMIEGAEVHSFYNFLLNCKSLIPFTGPLAGVPPTLLAPVAFQGSTLSSLKIRENKVFKDNINYYSVELSGPILPNMMHTLFALSQPEHSLTATFNNIASTGCFSKLKNDKGKTDVEQGTAVFGKENLSDCGLLPVVLKHFCDPDTSYISNVECVKYSSENKTFTWS</sequence>
<proteinExistence type="inferred from homology"/>
<organism evidence="6 7">
    <name type="scientific">Phyllotreta striolata</name>
    <name type="common">Striped flea beetle</name>
    <name type="synonym">Crioceris striolata</name>
    <dbReference type="NCBI Taxonomy" id="444603"/>
    <lineage>
        <taxon>Eukaryota</taxon>
        <taxon>Metazoa</taxon>
        <taxon>Ecdysozoa</taxon>
        <taxon>Arthropoda</taxon>
        <taxon>Hexapoda</taxon>
        <taxon>Insecta</taxon>
        <taxon>Pterygota</taxon>
        <taxon>Neoptera</taxon>
        <taxon>Endopterygota</taxon>
        <taxon>Coleoptera</taxon>
        <taxon>Polyphaga</taxon>
        <taxon>Cucujiformia</taxon>
        <taxon>Chrysomeloidea</taxon>
        <taxon>Chrysomelidae</taxon>
        <taxon>Galerucinae</taxon>
        <taxon>Alticini</taxon>
        <taxon>Phyllotreta</taxon>
    </lineage>
</organism>
<evidence type="ECO:0000256" key="2">
    <source>
        <dbReference type="ARBA" id="ARBA00022473"/>
    </source>
</evidence>
<dbReference type="OrthoDB" id="534063at2759"/>
<feature type="region of interest" description="Disordered" evidence="5">
    <location>
        <begin position="304"/>
        <end position="326"/>
    </location>
</feature>
<accession>A0A9N9XNV0</accession>
<evidence type="ECO:0000313" key="6">
    <source>
        <dbReference type="EMBL" id="CAG9861454.1"/>
    </source>
</evidence>
<dbReference type="PANTHER" id="PTHR12972">
    <property type="entry name" value="DOWNSTREAM NEIGHBOR OF SON"/>
    <property type="match status" value="1"/>
</dbReference>
<evidence type="ECO:0000313" key="7">
    <source>
        <dbReference type="Proteomes" id="UP001153712"/>
    </source>
</evidence>
<dbReference type="GO" id="GO:0033260">
    <property type="term" value="P:nuclear DNA replication"/>
    <property type="evidence" value="ECO:0007669"/>
    <property type="project" value="TreeGrafter"/>
</dbReference>